<organism evidence="3 4">
    <name type="scientific">Senegalimassilia faecalis</name>
    <dbReference type="NCBI Taxonomy" id="2509433"/>
    <lineage>
        <taxon>Bacteria</taxon>
        <taxon>Bacillati</taxon>
        <taxon>Actinomycetota</taxon>
        <taxon>Coriobacteriia</taxon>
        <taxon>Coriobacteriales</taxon>
        <taxon>Coriobacteriaceae</taxon>
        <taxon>Senegalimassilia</taxon>
    </lineage>
</organism>
<dbReference type="InterPro" id="IPR045886">
    <property type="entry name" value="ThiF/MoeB/HesA"/>
</dbReference>
<evidence type="ECO:0000256" key="1">
    <source>
        <dbReference type="SAM" id="MobiDB-lite"/>
    </source>
</evidence>
<evidence type="ECO:0000313" key="4">
    <source>
        <dbReference type="Proteomes" id="UP000293345"/>
    </source>
</evidence>
<feature type="compositionally biased region" description="Low complexity" evidence="1">
    <location>
        <begin position="1"/>
        <end position="10"/>
    </location>
</feature>
<sequence length="277" mass="30177">MSPDENAAPAAPAPSKPAVPRTREDIAASLKVRTRCGTPTEKLEVIMTKEGLDRIEAATVMVIGLGGVGSNCVEALARGGVGHLVVIDHDIVSLSNINRQAIAYHSTIGRKKHEVVRDMVHDINPDCEVEALDMFLRAEDIEPLLSRYLGRVDMVIDAIDSVSAKLAIAEFADRTGMPLISCMGGANKLHPECIGFADIYETRNCPLARVMRKECRKRGIRHLRVLYSCEEPVKRPTLEGASRRERTNMGTASFIPPIFGQTIAGRALCEIAQVPEA</sequence>
<feature type="domain" description="THIF-type NAD/FAD binding fold" evidence="2">
    <location>
        <begin position="47"/>
        <end position="184"/>
    </location>
</feature>
<evidence type="ECO:0000259" key="2">
    <source>
        <dbReference type="Pfam" id="PF00899"/>
    </source>
</evidence>
<dbReference type="AlphaFoldDB" id="A0A4Q2K0J1"/>
<dbReference type="Proteomes" id="UP000293345">
    <property type="component" value="Unassembled WGS sequence"/>
</dbReference>
<dbReference type="GO" id="GO:0008641">
    <property type="term" value="F:ubiquitin-like modifier activating enzyme activity"/>
    <property type="evidence" value="ECO:0007669"/>
    <property type="project" value="InterPro"/>
</dbReference>
<dbReference type="InterPro" id="IPR000594">
    <property type="entry name" value="ThiF_NAD_FAD-bd"/>
</dbReference>
<dbReference type="InterPro" id="IPR035985">
    <property type="entry name" value="Ubiquitin-activating_enz"/>
</dbReference>
<dbReference type="Gene3D" id="3.40.50.720">
    <property type="entry name" value="NAD(P)-binding Rossmann-like Domain"/>
    <property type="match status" value="1"/>
</dbReference>
<evidence type="ECO:0000313" key="3">
    <source>
        <dbReference type="EMBL" id="RXZ54919.1"/>
    </source>
</evidence>
<dbReference type="GO" id="GO:0061504">
    <property type="term" value="P:cyclic threonylcarbamoyladenosine biosynthetic process"/>
    <property type="evidence" value="ECO:0007669"/>
    <property type="project" value="TreeGrafter"/>
</dbReference>
<dbReference type="CDD" id="cd00755">
    <property type="entry name" value="YgdL_like"/>
    <property type="match status" value="1"/>
</dbReference>
<dbReference type="GO" id="GO:0061503">
    <property type="term" value="F:tRNA threonylcarbamoyladenosine dehydratase"/>
    <property type="evidence" value="ECO:0007669"/>
    <property type="project" value="TreeGrafter"/>
</dbReference>
<reference evidence="3 4" key="1">
    <citation type="submission" date="2019-01" db="EMBL/GenBank/DDBJ databases">
        <title>Senegalimassilia sp. nov. KGMB04484 isolated human feces.</title>
        <authorList>
            <person name="Han K.-I."/>
            <person name="Kim J.-S."/>
            <person name="Lee K.C."/>
            <person name="Suh M.K."/>
            <person name="Eom M.K."/>
            <person name="Lee J.H."/>
            <person name="Park S.-H."/>
            <person name="Kang S.W."/>
            <person name="Park J.-E."/>
            <person name="Oh B.S."/>
            <person name="Yu S.Y."/>
            <person name="Choi S.-H."/>
            <person name="Lee D.H."/>
            <person name="Yoon H."/>
            <person name="Kim B.-Y."/>
            <person name="Lee J.H."/>
            <person name="Lee J.-S."/>
        </authorList>
    </citation>
    <scope>NUCLEOTIDE SEQUENCE [LARGE SCALE GENOMIC DNA]</scope>
    <source>
        <strain evidence="3 4">KGMB04484</strain>
    </source>
</reference>
<dbReference type="SUPFAM" id="SSF69572">
    <property type="entry name" value="Activating enzymes of the ubiquitin-like proteins"/>
    <property type="match status" value="1"/>
</dbReference>
<dbReference type="Pfam" id="PF00899">
    <property type="entry name" value="ThiF"/>
    <property type="match status" value="1"/>
</dbReference>
<protein>
    <submittedName>
        <fullName evidence="3">tRNA threonylcarbamoyladenosine dehydratase</fullName>
    </submittedName>
</protein>
<gene>
    <name evidence="3" type="ORF">ET524_10815</name>
</gene>
<comment type="caution">
    <text evidence="3">The sequence shown here is derived from an EMBL/GenBank/DDBJ whole genome shotgun (WGS) entry which is preliminary data.</text>
</comment>
<feature type="region of interest" description="Disordered" evidence="1">
    <location>
        <begin position="1"/>
        <end position="22"/>
    </location>
</feature>
<accession>A0A4Q2K0J1</accession>
<keyword evidence="4" id="KW-1185">Reference proteome</keyword>
<dbReference type="OrthoDB" id="9804286at2"/>
<dbReference type="RefSeq" id="WP_129425772.1">
    <property type="nucleotide sequence ID" value="NZ_SDPW01000001.1"/>
</dbReference>
<dbReference type="PANTHER" id="PTHR43267:SF1">
    <property type="entry name" value="TRNA THREONYLCARBAMOYLADENOSINE DEHYDRATASE"/>
    <property type="match status" value="1"/>
</dbReference>
<dbReference type="PANTHER" id="PTHR43267">
    <property type="entry name" value="TRNA THREONYLCARBAMOYLADENOSINE DEHYDRATASE"/>
    <property type="match status" value="1"/>
</dbReference>
<name>A0A4Q2K0J1_9ACTN</name>
<proteinExistence type="predicted"/>
<dbReference type="EMBL" id="SDPW01000001">
    <property type="protein sequence ID" value="RXZ54919.1"/>
    <property type="molecule type" value="Genomic_DNA"/>
</dbReference>